<dbReference type="AlphaFoldDB" id="A0A8T2S0F1"/>
<dbReference type="EMBL" id="CM035428">
    <property type="protein sequence ID" value="KAH7301397.1"/>
    <property type="molecule type" value="Genomic_DNA"/>
</dbReference>
<keyword evidence="3 12" id="KW-0812">Transmembrane</keyword>
<feature type="region of interest" description="Disordered" evidence="11">
    <location>
        <begin position="225"/>
        <end position="245"/>
    </location>
</feature>
<evidence type="ECO:0000256" key="7">
    <source>
        <dbReference type="ARBA" id="ARBA00023170"/>
    </source>
</evidence>
<keyword evidence="9" id="KW-1071">Ligand-gated ion channel</keyword>
<evidence type="ECO:0000313" key="15">
    <source>
        <dbReference type="Proteomes" id="UP000825935"/>
    </source>
</evidence>
<evidence type="ECO:0000256" key="2">
    <source>
        <dbReference type="ARBA" id="ARBA00022448"/>
    </source>
</evidence>
<evidence type="ECO:0000256" key="5">
    <source>
        <dbReference type="ARBA" id="ARBA00023065"/>
    </source>
</evidence>
<evidence type="ECO:0000313" key="14">
    <source>
        <dbReference type="EMBL" id="KAH7301397.1"/>
    </source>
</evidence>
<feature type="domain" description="Ionotropic glutamate receptor L-glutamate and glycine-binding" evidence="13">
    <location>
        <begin position="78"/>
        <end position="131"/>
    </location>
</feature>
<keyword evidence="8" id="KW-0325">Glycoprotein</keyword>
<gene>
    <name evidence="14" type="ORF">KP509_23G023700</name>
</gene>
<evidence type="ECO:0000256" key="10">
    <source>
        <dbReference type="ARBA" id="ARBA00023303"/>
    </source>
</evidence>
<dbReference type="InterPro" id="IPR015683">
    <property type="entry name" value="Ionotropic_Glu_rcpt"/>
</dbReference>
<keyword evidence="2" id="KW-0813">Transport</keyword>
<evidence type="ECO:0000256" key="11">
    <source>
        <dbReference type="SAM" id="MobiDB-lite"/>
    </source>
</evidence>
<feature type="transmembrane region" description="Helical" evidence="12">
    <location>
        <begin position="150"/>
        <end position="170"/>
    </location>
</feature>
<evidence type="ECO:0000256" key="3">
    <source>
        <dbReference type="ARBA" id="ARBA00022692"/>
    </source>
</evidence>
<keyword evidence="15" id="KW-1185">Reference proteome</keyword>
<dbReference type="SUPFAM" id="SSF53850">
    <property type="entry name" value="Periplasmic binding protein-like II"/>
    <property type="match status" value="1"/>
</dbReference>
<evidence type="ECO:0000256" key="9">
    <source>
        <dbReference type="ARBA" id="ARBA00023286"/>
    </source>
</evidence>
<dbReference type="OrthoDB" id="5984008at2759"/>
<comment type="caution">
    <text evidence="14">The sequence shown here is derived from an EMBL/GenBank/DDBJ whole genome shotgun (WGS) entry which is preliminary data.</text>
</comment>
<dbReference type="GO" id="GO:0015276">
    <property type="term" value="F:ligand-gated monoatomic ion channel activity"/>
    <property type="evidence" value="ECO:0007669"/>
    <property type="project" value="InterPro"/>
</dbReference>
<dbReference type="PANTHER" id="PTHR18966">
    <property type="entry name" value="IONOTROPIC GLUTAMATE RECEPTOR"/>
    <property type="match status" value="1"/>
</dbReference>
<proteinExistence type="predicted"/>
<evidence type="ECO:0000256" key="6">
    <source>
        <dbReference type="ARBA" id="ARBA00023136"/>
    </source>
</evidence>
<reference evidence="14 15" key="1">
    <citation type="submission" date="2021-08" db="EMBL/GenBank/DDBJ databases">
        <title>WGS assembly of Ceratopteris richardii.</title>
        <authorList>
            <person name="Marchant D.B."/>
            <person name="Chen G."/>
            <person name="Jenkins J."/>
            <person name="Shu S."/>
            <person name="Leebens-Mack J."/>
            <person name="Grimwood J."/>
            <person name="Schmutz J."/>
            <person name="Soltis P."/>
            <person name="Soltis D."/>
            <person name="Chen Z.-H."/>
        </authorList>
    </citation>
    <scope>NUCLEOTIDE SEQUENCE [LARGE SCALE GENOMIC DNA]</scope>
    <source>
        <strain evidence="14">Whitten #5841</strain>
        <tissue evidence="14">Leaf</tissue>
    </source>
</reference>
<feature type="region of interest" description="Disordered" evidence="11">
    <location>
        <begin position="201"/>
        <end position="220"/>
    </location>
</feature>
<sequence>MARKCKNILLDTDVESGEKRATDSLRVAVPWKTGYTEFVKFQPERCCIGGFSVQVFKQAVLLMEQNSSALRYQFVLHGNGSETKPYDEMLDMLTNKTVDMVVADLTITKNRLEKNVSFTVPYMATKLAMVTPYSYGSDEEAWDFTKPFSINLWITLLMSLLVTGAALYFLEVDNPDFFARVHNSGSLHTCASTRPTFSSCLFDPRHENPPTSGSSSDARQDNLVPVRSQSGAPPQSDGPAFSASSSQENHIQYNDVLLQHVGAPIFDKDSHIRRFKNAFW</sequence>
<protein>
    <recommendedName>
        <fullName evidence="13">Ionotropic glutamate receptor L-glutamate and glycine-binding domain-containing protein</fullName>
    </recommendedName>
</protein>
<evidence type="ECO:0000256" key="1">
    <source>
        <dbReference type="ARBA" id="ARBA00004141"/>
    </source>
</evidence>
<dbReference type="Gene3D" id="1.10.287.70">
    <property type="match status" value="1"/>
</dbReference>
<organism evidence="14 15">
    <name type="scientific">Ceratopteris richardii</name>
    <name type="common">Triangle waterfern</name>
    <dbReference type="NCBI Taxonomy" id="49495"/>
    <lineage>
        <taxon>Eukaryota</taxon>
        <taxon>Viridiplantae</taxon>
        <taxon>Streptophyta</taxon>
        <taxon>Embryophyta</taxon>
        <taxon>Tracheophyta</taxon>
        <taxon>Polypodiopsida</taxon>
        <taxon>Polypodiidae</taxon>
        <taxon>Polypodiales</taxon>
        <taxon>Pteridineae</taxon>
        <taxon>Pteridaceae</taxon>
        <taxon>Parkerioideae</taxon>
        <taxon>Ceratopteris</taxon>
    </lineage>
</organism>
<evidence type="ECO:0000256" key="8">
    <source>
        <dbReference type="ARBA" id="ARBA00023180"/>
    </source>
</evidence>
<comment type="subcellular location">
    <subcellularLocation>
        <location evidence="1">Membrane</location>
        <topology evidence="1">Multi-pass membrane protein</topology>
    </subcellularLocation>
</comment>
<keyword evidence="6 12" id="KW-0472">Membrane</keyword>
<evidence type="ECO:0000256" key="4">
    <source>
        <dbReference type="ARBA" id="ARBA00022989"/>
    </source>
</evidence>
<dbReference type="Pfam" id="PF10613">
    <property type="entry name" value="Lig_chan-Glu_bd"/>
    <property type="match status" value="1"/>
</dbReference>
<dbReference type="GO" id="GO:0016020">
    <property type="term" value="C:membrane"/>
    <property type="evidence" value="ECO:0007669"/>
    <property type="project" value="UniProtKB-SubCell"/>
</dbReference>
<keyword evidence="5" id="KW-0406">Ion transport</keyword>
<evidence type="ECO:0000256" key="12">
    <source>
        <dbReference type="SAM" id="Phobius"/>
    </source>
</evidence>
<dbReference type="InterPro" id="IPR019594">
    <property type="entry name" value="Glu/Gly-bd"/>
</dbReference>
<name>A0A8T2S0F1_CERRI</name>
<dbReference type="Proteomes" id="UP000825935">
    <property type="component" value="Chromosome 23"/>
</dbReference>
<accession>A0A8T2S0F1</accession>
<keyword evidence="4 12" id="KW-1133">Transmembrane helix</keyword>
<evidence type="ECO:0000259" key="13">
    <source>
        <dbReference type="Pfam" id="PF10613"/>
    </source>
</evidence>
<keyword evidence="10" id="KW-0407">Ion channel</keyword>
<keyword evidence="7" id="KW-0675">Receptor</keyword>
<dbReference type="Gene3D" id="3.40.190.10">
    <property type="entry name" value="Periplasmic binding protein-like II"/>
    <property type="match status" value="1"/>
</dbReference>